<reference evidence="3" key="1">
    <citation type="journal article" date="2023" name="PhytoFront">
        <title>Draft Genome Resources of Seven Strains of Tilletia horrida, Causal Agent of Kernel Smut of Rice.</title>
        <authorList>
            <person name="Khanal S."/>
            <person name="Antony Babu S."/>
            <person name="Zhou X.G."/>
        </authorList>
    </citation>
    <scope>NUCLEOTIDE SEQUENCE</scope>
    <source>
        <strain evidence="3">TX3</strain>
    </source>
</reference>
<proteinExistence type="predicted"/>
<evidence type="ECO:0000256" key="2">
    <source>
        <dbReference type="SAM" id="SignalP"/>
    </source>
</evidence>
<dbReference type="Proteomes" id="UP001176521">
    <property type="component" value="Unassembled WGS sequence"/>
</dbReference>
<organism evidence="3 4">
    <name type="scientific">Tilletia horrida</name>
    <dbReference type="NCBI Taxonomy" id="155126"/>
    <lineage>
        <taxon>Eukaryota</taxon>
        <taxon>Fungi</taxon>
        <taxon>Dikarya</taxon>
        <taxon>Basidiomycota</taxon>
        <taxon>Ustilaginomycotina</taxon>
        <taxon>Exobasidiomycetes</taxon>
        <taxon>Tilletiales</taxon>
        <taxon>Tilletiaceae</taxon>
        <taxon>Tilletia</taxon>
    </lineage>
</organism>
<keyword evidence="2" id="KW-0732">Signal</keyword>
<accession>A0AAN6GHJ0</accession>
<evidence type="ECO:0000313" key="3">
    <source>
        <dbReference type="EMBL" id="KAK0541158.1"/>
    </source>
</evidence>
<evidence type="ECO:0000256" key="1">
    <source>
        <dbReference type="SAM" id="MobiDB-lite"/>
    </source>
</evidence>
<sequence length="150" mass="14774">MKSFCTTSVLVLAAASLVAADPVLHATPAPVKRQVIPTDFSQYTSFTNLDVLSSYYAQATSALSQAVSAGAPSSQINEERSSLDAAFSSAFAALSSMSKGGSSPSTSASAPTSSSGGGQKGAAAPGLNLDLPVSLAITGVAGLVAAVFAL</sequence>
<evidence type="ECO:0000313" key="4">
    <source>
        <dbReference type="Proteomes" id="UP001176521"/>
    </source>
</evidence>
<dbReference type="EMBL" id="JAPDMQ010000003">
    <property type="protein sequence ID" value="KAK0541158.1"/>
    <property type="molecule type" value="Genomic_DNA"/>
</dbReference>
<feature type="region of interest" description="Disordered" evidence="1">
    <location>
        <begin position="95"/>
        <end position="121"/>
    </location>
</feature>
<feature type="signal peptide" evidence="2">
    <location>
        <begin position="1"/>
        <end position="20"/>
    </location>
</feature>
<gene>
    <name evidence="3" type="ORF">OC842_000117</name>
</gene>
<feature type="chain" id="PRO_5043035559" evidence="2">
    <location>
        <begin position="21"/>
        <end position="150"/>
    </location>
</feature>
<keyword evidence="4" id="KW-1185">Reference proteome</keyword>
<name>A0AAN6GHJ0_9BASI</name>
<dbReference type="AlphaFoldDB" id="A0AAN6GHJ0"/>
<comment type="caution">
    <text evidence="3">The sequence shown here is derived from an EMBL/GenBank/DDBJ whole genome shotgun (WGS) entry which is preliminary data.</text>
</comment>
<protein>
    <submittedName>
        <fullName evidence="3">Uncharacterized protein</fullName>
    </submittedName>
</protein>
<feature type="compositionally biased region" description="Low complexity" evidence="1">
    <location>
        <begin position="95"/>
        <end position="114"/>
    </location>
</feature>